<evidence type="ECO:0000256" key="6">
    <source>
        <dbReference type="ARBA" id="ARBA00023316"/>
    </source>
</evidence>
<sequence length="685" mass="70780">MKKLFSRSVVAILIFGLLSGMAGALAAGAPSFRGHWAQKTLDKALSDGLITAGENGIDPDGAVTGAQLATILCRVLSPEQAADLSGVTDIKKSDWYYTAAAQAVALGIVTPARGRLNLSAPVTRGQALAALGNAFQLVAAQPDIGVLAQFSDSALLSGKYRMAAAALTSAGFVKGDGSALHIGSNISLAEFLTVLYRIVPNDRQAGQSTTGGGLVLSDNGAAVIGEKFDGNLYFDGTTSYITLQGVEAPCAVVRSGVLGGLSVYSSRIGRLVIAAGSGDVTVNPDIFSSVGTVAVGDGGGTVTIGKVPNVEVTGDGRNVILTGDVQNLTVSGSGCTVTVAPGTAVDNVKILGAAVGNTLTVNGSCGTCAVYGADTAVGGDGYVESVLDNTGGSRITVEAGDVTADESYGLAGAGLSLIAPEDLPSYLTLKASAAISSPGGAGTCTGLWYIDNAVKSASDVKLGASASSAFSYAAKNTGAVPVTVTLSFVLYYDDPVGGYQELRADKDIVLESADKFDAKDVLALVETGYKGDYTLKWAQAHDYDAALKTAWVNVKGYTSKTKYLVWVSLAYQRVNIFTGSGGAWELEKTFMAGTGAPGNDTPVGVFKIIGRSTTGWNAKEYTVKPVVNFYTWAYGFHSRLYYPGTTKILDARIGFPISHGCIRMYDEDIAWFYKNIPTNTTVVVY</sequence>
<dbReference type="GO" id="GO:0071555">
    <property type="term" value="P:cell wall organization"/>
    <property type="evidence" value="ECO:0007669"/>
    <property type="project" value="UniProtKB-UniRule"/>
</dbReference>
<dbReference type="Gene3D" id="2.40.440.10">
    <property type="entry name" value="L,D-transpeptidase catalytic domain-like"/>
    <property type="match status" value="1"/>
</dbReference>
<evidence type="ECO:0000313" key="11">
    <source>
        <dbReference type="EMBL" id="SHI12865.1"/>
    </source>
</evidence>
<dbReference type="InterPro" id="IPR038063">
    <property type="entry name" value="Transpep_catalytic_dom"/>
</dbReference>
<evidence type="ECO:0000256" key="5">
    <source>
        <dbReference type="ARBA" id="ARBA00022984"/>
    </source>
</evidence>
<keyword evidence="11" id="KW-0449">Lipoprotein</keyword>
<dbReference type="CDD" id="cd16913">
    <property type="entry name" value="YkuD_like"/>
    <property type="match status" value="1"/>
</dbReference>
<evidence type="ECO:0000256" key="4">
    <source>
        <dbReference type="ARBA" id="ARBA00022960"/>
    </source>
</evidence>
<dbReference type="GO" id="GO:0016740">
    <property type="term" value="F:transferase activity"/>
    <property type="evidence" value="ECO:0007669"/>
    <property type="project" value="UniProtKB-KW"/>
</dbReference>
<dbReference type="STRING" id="1123282.SAMN02745823_02628"/>
<accession>A0A1M5YLD1</accession>
<feature type="signal peptide" evidence="8">
    <location>
        <begin position="1"/>
        <end position="26"/>
    </location>
</feature>
<dbReference type="RefSeq" id="WP_073079753.1">
    <property type="nucleotide sequence ID" value="NZ_FQXV01000009.1"/>
</dbReference>
<evidence type="ECO:0000259" key="9">
    <source>
        <dbReference type="PROSITE" id="PS51272"/>
    </source>
</evidence>
<dbReference type="PROSITE" id="PS51272">
    <property type="entry name" value="SLH"/>
    <property type="match status" value="1"/>
</dbReference>
<feature type="domain" description="L,D-TPase catalytic" evidence="10">
    <location>
        <begin position="563"/>
        <end position="685"/>
    </location>
</feature>
<evidence type="ECO:0000256" key="1">
    <source>
        <dbReference type="ARBA" id="ARBA00004752"/>
    </source>
</evidence>
<comment type="pathway">
    <text evidence="1 7">Cell wall biogenesis; peptidoglycan biosynthesis.</text>
</comment>
<dbReference type="UniPathway" id="UPA00219"/>
<evidence type="ECO:0000256" key="7">
    <source>
        <dbReference type="PROSITE-ProRule" id="PRU01373"/>
    </source>
</evidence>
<keyword evidence="8" id="KW-0732">Signal</keyword>
<dbReference type="PROSITE" id="PS52029">
    <property type="entry name" value="LD_TPASE"/>
    <property type="match status" value="1"/>
</dbReference>
<keyword evidence="5 7" id="KW-0573">Peptidoglycan synthesis</keyword>
<reference evidence="11 12" key="1">
    <citation type="submission" date="2016-11" db="EMBL/GenBank/DDBJ databases">
        <authorList>
            <person name="Jaros S."/>
            <person name="Januszkiewicz K."/>
            <person name="Wedrychowicz H."/>
        </authorList>
    </citation>
    <scope>NUCLEOTIDE SEQUENCE [LARGE SCALE GENOMIC DNA]</scope>
    <source>
        <strain evidence="11 12">DSM 10068</strain>
    </source>
</reference>
<dbReference type="InterPro" id="IPR005490">
    <property type="entry name" value="LD_TPept_cat_dom"/>
</dbReference>
<dbReference type="GO" id="GO:0018104">
    <property type="term" value="P:peptidoglycan-protein cross-linking"/>
    <property type="evidence" value="ECO:0007669"/>
    <property type="project" value="TreeGrafter"/>
</dbReference>
<dbReference type="InterPro" id="IPR001119">
    <property type="entry name" value="SLH_dom"/>
</dbReference>
<gene>
    <name evidence="11" type="ORF">SAMN02745823_02628</name>
</gene>
<evidence type="ECO:0000259" key="10">
    <source>
        <dbReference type="PROSITE" id="PS52029"/>
    </source>
</evidence>
<dbReference type="GO" id="GO:0005576">
    <property type="term" value="C:extracellular region"/>
    <property type="evidence" value="ECO:0007669"/>
    <property type="project" value="TreeGrafter"/>
</dbReference>
<evidence type="ECO:0000256" key="3">
    <source>
        <dbReference type="ARBA" id="ARBA00022737"/>
    </source>
</evidence>
<keyword evidence="2" id="KW-0808">Transferase</keyword>
<proteinExistence type="predicted"/>
<keyword evidence="3" id="KW-0677">Repeat</keyword>
<dbReference type="Pfam" id="PF03734">
    <property type="entry name" value="YkuD"/>
    <property type="match status" value="1"/>
</dbReference>
<keyword evidence="4 7" id="KW-0133">Cell shape</keyword>
<feature type="domain" description="SLH" evidence="9">
    <location>
        <begin position="83"/>
        <end position="145"/>
    </location>
</feature>
<feature type="active site" description="Nucleophile" evidence="7">
    <location>
        <position position="661"/>
    </location>
</feature>
<dbReference type="InterPro" id="IPR050979">
    <property type="entry name" value="LD-transpeptidase"/>
</dbReference>
<dbReference type="OrthoDB" id="177750at2"/>
<dbReference type="GO" id="GO:0008360">
    <property type="term" value="P:regulation of cell shape"/>
    <property type="evidence" value="ECO:0007669"/>
    <property type="project" value="UniProtKB-UniRule"/>
</dbReference>
<dbReference type="EMBL" id="FQXV01000009">
    <property type="protein sequence ID" value="SHI12865.1"/>
    <property type="molecule type" value="Genomic_DNA"/>
</dbReference>
<dbReference type="Proteomes" id="UP000183995">
    <property type="component" value="Unassembled WGS sequence"/>
</dbReference>
<dbReference type="SUPFAM" id="SSF141523">
    <property type="entry name" value="L,D-transpeptidase catalytic domain-like"/>
    <property type="match status" value="1"/>
</dbReference>
<keyword evidence="12" id="KW-1185">Reference proteome</keyword>
<dbReference type="PANTHER" id="PTHR30582:SF2">
    <property type="entry name" value="L,D-TRANSPEPTIDASE YCIB-RELATED"/>
    <property type="match status" value="1"/>
</dbReference>
<protein>
    <submittedName>
        <fullName evidence="11">Lipoprotein-anchoring transpeptidase ErfK/SrfK</fullName>
    </submittedName>
</protein>
<dbReference type="AlphaFoldDB" id="A0A1M5YLD1"/>
<evidence type="ECO:0000313" key="12">
    <source>
        <dbReference type="Proteomes" id="UP000183995"/>
    </source>
</evidence>
<dbReference type="Pfam" id="PF00395">
    <property type="entry name" value="SLH"/>
    <property type="match status" value="1"/>
</dbReference>
<name>A0A1M5YLD1_9FIRM</name>
<dbReference type="PANTHER" id="PTHR30582">
    <property type="entry name" value="L,D-TRANSPEPTIDASE"/>
    <property type="match status" value="1"/>
</dbReference>
<evidence type="ECO:0000256" key="8">
    <source>
        <dbReference type="SAM" id="SignalP"/>
    </source>
</evidence>
<feature type="chain" id="PRO_5012251838" evidence="8">
    <location>
        <begin position="27"/>
        <end position="685"/>
    </location>
</feature>
<evidence type="ECO:0000256" key="2">
    <source>
        <dbReference type="ARBA" id="ARBA00022679"/>
    </source>
</evidence>
<organism evidence="11 12">
    <name type="scientific">Sporobacter termitidis DSM 10068</name>
    <dbReference type="NCBI Taxonomy" id="1123282"/>
    <lineage>
        <taxon>Bacteria</taxon>
        <taxon>Bacillati</taxon>
        <taxon>Bacillota</taxon>
        <taxon>Clostridia</taxon>
        <taxon>Eubacteriales</taxon>
        <taxon>Oscillospiraceae</taxon>
        <taxon>Sporobacter</taxon>
    </lineage>
</organism>
<dbReference type="GO" id="GO:0071972">
    <property type="term" value="F:peptidoglycan L,D-transpeptidase activity"/>
    <property type="evidence" value="ECO:0007669"/>
    <property type="project" value="TreeGrafter"/>
</dbReference>
<keyword evidence="6 7" id="KW-0961">Cell wall biogenesis/degradation</keyword>
<feature type="active site" description="Proton donor/acceptor" evidence="7">
    <location>
        <position position="637"/>
    </location>
</feature>